<proteinExistence type="predicted"/>
<evidence type="ECO:0000313" key="2">
    <source>
        <dbReference type="WBParaSite" id="Minc3s03236g33245"/>
    </source>
</evidence>
<evidence type="ECO:0000313" key="1">
    <source>
        <dbReference type="Proteomes" id="UP000887563"/>
    </source>
</evidence>
<dbReference type="AlphaFoldDB" id="A0A914N6B8"/>
<dbReference type="WBParaSite" id="Minc3s03236g33245">
    <property type="protein sequence ID" value="Minc3s03236g33245"/>
    <property type="gene ID" value="Minc3s03236g33245"/>
</dbReference>
<dbReference type="Proteomes" id="UP000887563">
    <property type="component" value="Unplaced"/>
</dbReference>
<protein>
    <submittedName>
        <fullName evidence="2">Candidate secreted effector</fullName>
    </submittedName>
</protein>
<organism evidence="1 2">
    <name type="scientific">Meloidogyne incognita</name>
    <name type="common">Southern root-knot nematode worm</name>
    <name type="synonym">Oxyuris incognita</name>
    <dbReference type="NCBI Taxonomy" id="6306"/>
    <lineage>
        <taxon>Eukaryota</taxon>
        <taxon>Metazoa</taxon>
        <taxon>Ecdysozoa</taxon>
        <taxon>Nematoda</taxon>
        <taxon>Chromadorea</taxon>
        <taxon>Rhabditida</taxon>
        <taxon>Tylenchina</taxon>
        <taxon>Tylenchomorpha</taxon>
        <taxon>Tylenchoidea</taxon>
        <taxon>Meloidogynidae</taxon>
        <taxon>Meloidogyninae</taxon>
        <taxon>Meloidogyne</taxon>
        <taxon>Meloidogyne incognita group</taxon>
    </lineage>
</organism>
<sequence>MDKMEPYILFYTRYQQPNKQIKQVPRRSFEGCQPNYAKQPKIDNYNNNNNTTPTANSFIGTSKMFNQTFGSYIN</sequence>
<reference evidence="2" key="1">
    <citation type="submission" date="2022-11" db="UniProtKB">
        <authorList>
            <consortium name="WormBaseParasite"/>
        </authorList>
    </citation>
    <scope>IDENTIFICATION</scope>
</reference>
<accession>A0A914N6B8</accession>
<keyword evidence="1" id="KW-1185">Reference proteome</keyword>
<name>A0A914N6B8_MELIC</name>